<keyword evidence="1" id="KW-0812">Transmembrane</keyword>
<name>A0A233RD90_9GAMM</name>
<keyword evidence="1" id="KW-1133">Transmembrane helix</keyword>
<gene>
    <name evidence="2" type="ORF">B6S08_12800</name>
</gene>
<dbReference type="Proteomes" id="UP000242757">
    <property type="component" value="Unassembled WGS sequence"/>
</dbReference>
<organism evidence="2 3">
    <name type="scientific">Oceanimonas doudoroffii</name>
    <dbReference type="NCBI Taxonomy" id="84158"/>
    <lineage>
        <taxon>Bacteria</taxon>
        <taxon>Pseudomonadati</taxon>
        <taxon>Pseudomonadota</taxon>
        <taxon>Gammaproteobacteria</taxon>
        <taxon>Aeromonadales</taxon>
        <taxon>Aeromonadaceae</taxon>
        <taxon>Oceanimonas</taxon>
    </lineage>
</organism>
<evidence type="ECO:0000313" key="2">
    <source>
        <dbReference type="EMBL" id="OXY81363.1"/>
    </source>
</evidence>
<feature type="transmembrane region" description="Helical" evidence="1">
    <location>
        <begin position="28"/>
        <end position="50"/>
    </location>
</feature>
<proteinExistence type="predicted"/>
<evidence type="ECO:0000256" key="1">
    <source>
        <dbReference type="SAM" id="Phobius"/>
    </source>
</evidence>
<dbReference type="AlphaFoldDB" id="A0A233RD90"/>
<reference evidence="2 3" key="1">
    <citation type="submission" date="2017-08" db="EMBL/GenBank/DDBJ databases">
        <title>A Genome Sequence of Oceanimonas doudoroffii ATCC 27123T.</title>
        <authorList>
            <person name="Brennan M.A."/>
            <person name="Maclea K.S."/>
            <person name="Mcclelland W.D."/>
            <person name="Trachtenberg A.M."/>
        </authorList>
    </citation>
    <scope>NUCLEOTIDE SEQUENCE [LARGE SCALE GENOMIC DNA]</scope>
    <source>
        <strain evidence="2 3">ATCC 27123</strain>
    </source>
</reference>
<protein>
    <submittedName>
        <fullName evidence="2">Uncharacterized protein</fullName>
    </submittedName>
</protein>
<keyword evidence="3" id="KW-1185">Reference proteome</keyword>
<dbReference type="EMBL" id="NBIM01000004">
    <property type="protein sequence ID" value="OXY81363.1"/>
    <property type="molecule type" value="Genomic_DNA"/>
</dbReference>
<accession>A0A233RD90</accession>
<evidence type="ECO:0000313" key="3">
    <source>
        <dbReference type="Proteomes" id="UP000242757"/>
    </source>
</evidence>
<sequence length="77" mass="8955">MPLLTIKLQHIFNFVSSMKISLTYFDKFRLVLIGVTCIVFGILFVTTVAVKKMQFIHWGLMKIKLRHSQVLQIALVF</sequence>
<keyword evidence="1" id="KW-0472">Membrane</keyword>
<comment type="caution">
    <text evidence="2">The sequence shown here is derived from an EMBL/GenBank/DDBJ whole genome shotgun (WGS) entry which is preliminary data.</text>
</comment>